<sequence>MSFLRRCDKKKPLKAPKKKGGDLDDEDLAFKQKQCEQEKSTKGSSAPSSSLLEEVQGVLLMHCAENIRTSSSESTEPDNLYQSSIKNLNLTASMSLGKISLENTSVLENLAQTDQLRRGTFLSMPEFPSHKISLITKPTPQVRSFH</sequence>
<protein>
    <recommendedName>
        <fullName evidence="1">Translation machinery-associated protein 7 homolog</fullName>
    </recommendedName>
    <alternativeName>
        <fullName evidence="2">Coiled-coil domain-containing protein 72 homolog</fullName>
    </alternativeName>
</protein>
<proteinExistence type="predicted"/>
<evidence type="ECO:0000256" key="1">
    <source>
        <dbReference type="ARBA" id="ARBA00015581"/>
    </source>
</evidence>
<organism evidence="4 5">
    <name type="scientific">Lepeophtheirus salmonis</name>
    <name type="common">Salmon louse</name>
    <name type="synonym">Caligus salmonis</name>
    <dbReference type="NCBI Taxonomy" id="72036"/>
    <lineage>
        <taxon>Eukaryota</taxon>
        <taxon>Metazoa</taxon>
        <taxon>Ecdysozoa</taxon>
        <taxon>Arthropoda</taxon>
        <taxon>Crustacea</taxon>
        <taxon>Multicrustacea</taxon>
        <taxon>Hexanauplia</taxon>
        <taxon>Copepoda</taxon>
        <taxon>Siphonostomatoida</taxon>
        <taxon>Caligidae</taxon>
        <taxon>Lepeophtheirus</taxon>
    </lineage>
</organism>
<accession>A0A7R8CW80</accession>
<evidence type="ECO:0000256" key="2">
    <source>
        <dbReference type="ARBA" id="ARBA00031894"/>
    </source>
</evidence>
<evidence type="ECO:0000313" key="5">
    <source>
        <dbReference type="Proteomes" id="UP000675881"/>
    </source>
</evidence>
<feature type="compositionally biased region" description="Basic and acidic residues" evidence="3">
    <location>
        <begin position="28"/>
        <end position="41"/>
    </location>
</feature>
<evidence type="ECO:0000313" key="4">
    <source>
        <dbReference type="EMBL" id="CAF2950885.1"/>
    </source>
</evidence>
<dbReference type="EMBL" id="HG994584">
    <property type="protein sequence ID" value="CAF2950885.1"/>
    <property type="molecule type" value="Genomic_DNA"/>
</dbReference>
<feature type="region of interest" description="Disordered" evidence="3">
    <location>
        <begin position="1"/>
        <end position="50"/>
    </location>
</feature>
<dbReference type="InterPro" id="IPR015157">
    <property type="entry name" value="TMA7"/>
</dbReference>
<dbReference type="Proteomes" id="UP000675881">
    <property type="component" value="Chromosome 5"/>
</dbReference>
<feature type="compositionally biased region" description="Basic residues" evidence="3">
    <location>
        <begin position="7"/>
        <end position="18"/>
    </location>
</feature>
<dbReference type="Pfam" id="PF09072">
    <property type="entry name" value="TMA7"/>
    <property type="match status" value="1"/>
</dbReference>
<dbReference type="AlphaFoldDB" id="A0A7R8CW80"/>
<keyword evidence="5" id="KW-1185">Reference proteome</keyword>
<gene>
    <name evidence="4" type="ORF">LSAA_9556</name>
</gene>
<reference evidence="4" key="1">
    <citation type="submission" date="2021-02" db="EMBL/GenBank/DDBJ databases">
        <authorList>
            <person name="Bekaert M."/>
        </authorList>
    </citation>
    <scope>NUCLEOTIDE SEQUENCE</scope>
    <source>
        <strain evidence="4">IoA-00</strain>
    </source>
</reference>
<evidence type="ECO:0000256" key="3">
    <source>
        <dbReference type="SAM" id="MobiDB-lite"/>
    </source>
</evidence>
<name>A0A7R8CW80_LEPSM</name>